<dbReference type="SUPFAM" id="SSF53383">
    <property type="entry name" value="PLP-dependent transferases"/>
    <property type="match status" value="1"/>
</dbReference>
<feature type="active site" description="Proton acceptor" evidence="3">
    <location>
        <position position="186"/>
    </location>
</feature>
<dbReference type="CDD" id="cd00616">
    <property type="entry name" value="AHBA_syn"/>
    <property type="match status" value="1"/>
</dbReference>
<dbReference type="Proteomes" id="UP000033945">
    <property type="component" value="Unassembled WGS sequence"/>
</dbReference>
<comment type="caution">
    <text evidence="6">The sequence shown here is derived from an EMBL/GenBank/DDBJ whole genome shotgun (WGS) entry which is preliminary data.</text>
</comment>
<dbReference type="Gene3D" id="3.40.640.10">
    <property type="entry name" value="Type I PLP-dependent aspartate aminotransferase-like (Major domain)"/>
    <property type="match status" value="1"/>
</dbReference>
<dbReference type="AlphaFoldDB" id="A0A0G1IWG0"/>
<dbReference type="GO" id="GO:0008483">
    <property type="term" value="F:transaminase activity"/>
    <property type="evidence" value="ECO:0007669"/>
    <property type="project" value="TreeGrafter"/>
</dbReference>
<dbReference type="InterPro" id="IPR015424">
    <property type="entry name" value="PyrdxlP-dep_Trfase"/>
</dbReference>
<dbReference type="EMBL" id="LCIT01000001">
    <property type="protein sequence ID" value="KKT63716.1"/>
    <property type="molecule type" value="Genomic_DNA"/>
</dbReference>
<proteinExistence type="inferred from homology"/>
<organism evidence="6 7">
    <name type="scientific">Candidatus Giovannonibacteria bacterium GW2011_GWA2_44_26</name>
    <dbReference type="NCBI Taxonomy" id="1618648"/>
    <lineage>
        <taxon>Bacteria</taxon>
        <taxon>Candidatus Giovannoniibacteriota</taxon>
    </lineage>
</organism>
<keyword evidence="1 4" id="KW-0663">Pyridoxal phosphate</keyword>
<dbReference type="Pfam" id="PF01041">
    <property type="entry name" value="DegT_DnrJ_EryC1"/>
    <property type="match status" value="1"/>
</dbReference>
<evidence type="ECO:0000256" key="2">
    <source>
        <dbReference type="ARBA" id="ARBA00037999"/>
    </source>
</evidence>
<sequence length="368" mass="40955">MKIEFIDLKKQYQSLKNELDGAIARVLDKGIFVLGEEVENFSREFARFCGAKHCIAVASGTDALYLSLKALGVGKGDEVITAPNSFVATAMAISLTEAKPVFIDINPLTYNIDAAKIEEKITPKTKAIIPVHLYGQPADMDEVFEIASKYNLKILEDACQAHGAEYKNKKTGTLGDIAAFSFGPPKPLGAYGDGGAVVTNDDALAEKVSIYKNYGAPKRDNYLLVGINSRLDALQAAILKVKLKYLDKWNEMRRNNAKLYDRYLEGVAEITRPMILSHNRSAFHLYVVRARNRDSLAEYLKTKQIPALIHYPRPIHLQSGYAALGYKKSDFPVTERAAEEILSLPIFPELLENEIGYIAENIKRFYGL</sequence>
<dbReference type="PANTHER" id="PTHR30244:SF36">
    <property type="entry name" value="3-OXO-GLUCOSE-6-PHOSPHATE:GLUTAMATE AMINOTRANSFERASE"/>
    <property type="match status" value="1"/>
</dbReference>
<dbReference type="InterPro" id="IPR000653">
    <property type="entry name" value="DegT/StrS_aminotransferase"/>
</dbReference>
<dbReference type="GO" id="GO:0000271">
    <property type="term" value="P:polysaccharide biosynthetic process"/>
    <property type="evidence" value="ECO:0007669"/>
    <property type="project" value="TreeGrafter"/>
</dbReference>
<dbReference type="GO" id="GO:0030170">
    <property type="term" value="F:pyridoxal phosphate binding"/>
    <property type="evidence" value="ECO:0007669"/>
    <property type="project" value="UniProtKB-ARBA"/>
</dbReference>
<protein>
    <submittedName>
        <fullName evidence="6">Pyridoxal phosphate-dependent protein</fullName>
    </submittedName>
</protein>
<feature type="modified residue" description="N6-(pyridoxal phosphate)lysine" evidence="4">
    <location>
        <position position="186"/>
    </location>
</feature>
<evidence type="ECO:0000256" key="4">
    <source>
        <dbReference type="PIRSR" id="PIRSR000390-2"/>
    </source>
</evidence>
<evidence type="ECO:0000313" key="7">
    <source>
        <dbReference type="Proteomes" id="UP000033945"/>
    </source>
</evidence>
<dbReference type="InterPro" id="IPR015422">
    <property type="entry name" value="PyrdxlP-dep_Trfase_small"/>
</dbReference>
<dbReference type="PANTHER" id="PTHR30244">
    <property type="entry name" value="TRANSAMINASE"/>
    <property type="match status" value="1"/>
</dbReference>
<accession>A0A0G1IWG0</accession>
<evidence type="ECO:0000313" key="6">
    <source>
        <dbReference type="EMBL" id="KKT63716.1"/>
    </source>
</evidence>
<dbReference type="InterPro" id="IPR015421">
    <property type="entry name" value="PyrdxlP-dep_Trfase_major"/>
</dbReference>
<name>A0A0G1IWG0_9BACT</name>
<dbReference type="PATRIC" id="fig|1618648.3.peg.9"/>
<dbReference type="FunFam" id="3.40.640.10:FF:000089">
    <property type="entry name" value="Aminotransferase, DegT/DnrJ/EryC1/StrS family"/>
    <property type="match status" value="1"/>
</dbReference>
<reference evidence="6 7" key="1">
    <citation type="journal article" date="2015" name="Nature">
        <title>rRNA introns, odd ribosomes, and small enigmatic genomes across a large radiation of phyla.</title>
        <authorList>
            <person name="Brown C.T."/>
            <person name="Hug L.A."/>
            <person name="Thomas B.C."/>
            <person name="Sharon I."/>
            <person name="Castelle C.J."/>
            <person name="Singh A."/>
            <person name="Wilkins M.J."/>
            <person name="Williams K.H."/>
            <person name="Banfield J.F."/>
        </authorList>
    </citation>
    <scope>NUCLEOTIDE SEQUENCE [LARGE SCALE GENOMIC DNA]</scope>
</reference>
<comment type="similarity">
    <text evidence="2 5">Belongs to the DegT/DnrJ/EryC1 family.</text>
</comment>
<gene>
    <name evidence="6" type="ORF">UW55_C0001G0009</name>
</gene>
<evidence type="ECO:0000256" key="5">
    <source>
        <dbReference type="RuleBase" id="RU004508"/>
    </source>
</evidence>
<dbReference type="PIRSF" id="PIRSF000390">
    <property type="entry name" value="PLP_StrS"/>
    <property type="match status" value="1"/>
</dbReference>
<dbReference type="Gene3D" id="3.90.1150.10">
    <property type="entry name" value="Aspartate Aminotransferase, domain 1"/>
    <property type="match status" value="1"/>
</dbReference>
<evidence type="ECO:0000256" key="3">
    <source>
        <dbReference type="PIRSR" id="PIRSR000390-1"/>
    </source>
</evidence>
<evidence type="ECO:0000256" key="1">
    <source>
        <dbReference type="ARBA" id="ARBA00022898"/>
    </source>
</evidence>